<organism evidence="3 4">
    <name type="scientific">Sulfitobacter sediminilitoris</name>
    <dbReference type="NCBI Taxonomy" id="2698830"/>
    <lineage>
        <taxon>Bacteria</taxon>
        <taxon>Pseudomonadati</taxon>
        <taxon>Pseudomonadota</taxon>
        <taxon>Alphaproteobacteria</taxon>
        <taxon>Rhodobacterales</taxon>
        <taxon>Roseobacteraceae</taxon>
        <taxon>Sulfitobacter</taxon>
    </lineage>
</organism>
<dbReference type="GO" id="GO:0015920">
    <property type="term" value="P:lipopolysaccharide transport"/>
    <property type="evidence" value="ECO:0007669"/>
    <property type="project" value="InterPro"/>
</dbReference>
<dbReference type="GO" id="GO:1990351">
    <property type="term" value="C:transporter complex"/>
    <property type="evidence" value="ECO:0007669"/>
    <property type="project" value="TreeGrafter"/>
</dbReference>
<dbReference type="InterPro" id="IPR050218">
    <property type="entry name" value="LptD"/>
</dbReference>
<evidence type="ECO:0000313" key="3">
    <source>
        <dbReference type="EMBL" id="NEK20863.1"/>
    </source>
</evidence>
<dbReference type="PANTHER" id="PTHR30189">
    <property type="entry name" value="LPS-ASSEMBLY PROTEIN"/>
    <property type="match status" value="1"/>
</dbReference>
<comment type="similarity">
    <text evidence="1">Belongs to the LptD family.</text>
</comment>
<comment type="caution">
    <text evidence="3">The sequence shown here is derived from an EMBL/GenBank/DDBJ whole genome shotgun (WGS) entry which is preliminary data.</text>
</comment>
<dbReference type="PANTHER" id="PTHR30189:SF1">
    <property type="entry name" value="LPS-ASSEMBLY PROTEIN LPTD"/>
    <property type="match status" value="1"/>
</dbReference>
<name>A0A6P0C8M5_9RHOB</name>
<comment type="caution">
    <text evidence="1">Lacks conserved residue(s) required for the propagation of feature annotation.</text>
</comment>
<dbReference type="InterPro" id="IPR020889">
    <property type="entry name" value="LipoPS_assembly_LptD"/>
</dbReference>
<dbReference type="Pfam" id="PF04453">
    <property type="entry name" value="LptD"/>
    <property type="match status" value="1"/>
</dbReference>
<keyword evidence="1" id="KW-0472">Membrane</keyword>
<comment type="function">
    <text evidence="1">Involved in the assembly of lipopolysaccharide (LPS) at the surface of the outer membrane.</text>
</comment>
<keyword evidence="4" id="KW-1185">Reference proteome</keyword>
<comment type="subunit">
    <text evidence="1">Component of the lipopolysaccharide transport and assembly complex.</text>
</comment>
<dbReference type="HAMAP" id="MF_01411">
    <property type="entry name" value="LPS_assembly_LptD"/>
    <property type="match status" value="1"/>
</dbReference>
<gene>
    <name evidence="1 3" type="primary">lptD</name>
    <name evidence="3" type="ORF">GV827_00410</name>
</gene>
<dbReference type="AlphaFoldDB" id="A0A6P0C8M5"/>
<comment type="subcellular location">
    <subcellularLocation>
        <location evidence="1">Cell outer membrane</location>
    </subcellularLocation>
</comment>
<proteinExistence type="inferred from homology"/>
<accession>A0A6P0C8M5</accession>
<feature type="domain" description="LptD C-terminal" evidence="2">
    <location>
        <begin position="276"/>
        <end position="647"/>
    </location>
</feature>
<dbReference type="Proteomes" id="UP000468591">
    <property type="component" value="Unassembled WGS sequence"/>
</dbReference>
<keyword evidence="1" id="KW-0998">Cell outer membrane</keyword>
<feature type="chain" id="PRO_5027189912" description="LPS-assembly protein LptD" evidence="1">
    <location>
        <begin position="27"/>
        <end position="722"/>
    </location>
</feature>
<dbReference type="GO" id="GO:0009279">
    <property type="term" value="C:cell outer membrane"/>
    <property type="evidence" value="ECO:0007669"/>
    <property type="project" value="UniProtKB-SubCell"/>
</dbReference>
<sequence precursor="true">MRRTVNVLRHLILIMTCLVLPLQTTAQETDQTPAILIADEVFITSDRTLVAQGNVEAFQNGTRIKAASIQYNQDTGALSIKGPITLTEGTETIILADAAELDADLQNGLLVGARLILAQQLQVAALQIDRVNGRYNQISKASVTSCRVCEDGRAPLWQIRAKRVIHDQLEQQLYFDEAQFRILNVPVFYLPRLRLPGPRLERATGFLVPSIRSTSQLGTGLKIPYFIKLGDHRDLTVTPYFSSVTRTLELRYRQAFRSGRIEFEGAITRDDQRPDKTRGYLFGQGDFDLKRDYKLHFDIETTTDRAYLNEYGYFLQDRLESQVTVSRARRDQFVRGSFYNFESLRAGDINDNLATVVLDGEYERRFFPAAVGGELRFTIEAHTHRRNSDRDTDGPDPDLEVDGRDVARIHGRADWLRRMTWGSGIVADVQTGVSFNLFDITQDATFAQNQSDIVPRAAVALRYPMLRRRAGGITEVLEPIAQIGWTRGERLLVPNDESTRVEFDEGNLLSLSRFPRPDRRERGTVAAVGLNWSRLNPNGWDANISLGQVFRRDADEAFSSSSGLDGTTSNFLLAAQVKTNNGVSLTGRSLFDKEFRFAKAELRGNWGFSRGSLGGSYVWLDEDLAEDRADAVSEILLDGRYEINRHWAVKADWRFNVADDRAATAGIGLSYNNECVAVDMTVARSYSSSTSVEPTTNFGFNVGLRGFAASSGNQRYIRSCQR</sequence>
<dbReference type="InterPro" id="IPR007543">
    <property type="entry name" value="LptD_C"/>
</dbReference>
<dbReference type="EMBL" id="JAABNT010000001">
    <property type="protein sequence ID" value="NEK20863.1"/>
    <property type="molecule type" value="Genomic_DNA"/>
</dbReference>
<reference evidence="3 4" key="1">
    <citation type="submission" date="2020-01" db="EMBL/GenBank/DDBJ databases">
        <title>Sulfitobacter sediminilitoris sp. nov., isolated from a tidal flat.</title>
        <authorList>
            <person name="Park S."/>
            <person name="Yoon J.-H."/>
        </authorList>
    </citation>
    <scope>NUCLEOTIDE SEQUENCE [LARGE SCALE GENOMIC DNA]</scope>
    <source>
        <strain evidence="3 4">JBTF-M27</strain>
    </source>
</reference>
<evidence type="ECO:0000259" key="2">
    <source>
        <dbReference type="Pfam" id="PF04453"/>
    </source>
</evidence>
<feature type="signal peptide" evidence="1">
    <location>
        <begin position="1"/>
        <end position="26"/>
    </location>
</feature>
<protein>
    <recommendedName>
        <fullName evidence="1">LPS-assembly protein LptD</fullName>
    </recommendedName>
</protein>
<keyword evidence="1" id="KW-0732">Signal</keyword>
<evidence type="ECO:0000313" key="4">
    <source>
        <dbReference type="Proteomes" id="UP000468591"/>
    </source>
</evidence>
<evidence type="ECO:0000256" key="1">
    <source>
        <dbReference type="HAMAP-Rule" id="MF_01411"/>
    </source>
</evidence>
<dbReference type="GO" id="GO:0043165">
    <property type="term" value="P:Gram-negative-bacterium-type cell outer membrane assembly"/>
    <property type="evidence" value="ECO:0007669"/>
    <property type="project" value="UniProtKB-UniRule"/>
</dbReference>